<organism evidence="2 3">
    <name type="scientific">Solanum pinnatisectum</name>
    <name type="common">tansyleaf nightshade</name>
    <dbReference type="NCBI Taxonomy" id="50273"/>
    <lineage>
        <taxon>Eukaryota</taxon>
        <taxon>Viridiplantae</taxon>
        <taxon>Streptophyta</taxon>
        <taxon>Embryophyta</taxon>
        <taxon>Tracheophyta</taxon>
        <taxon>Spermatophyta</taxon>
        <taxon>Magnoliopsida</taxon>
        <taxon>eudicotyledons</taxon>
        <taxon>Gunneridae</taxon>
        <taxon>Pentapetalae</taxon>
        <taxon>asterids</taxon>
        <taxon>lamiids</taxon>
        <taxon>Solanales</taxon>
        <taxon>Solanaceae</taxon>
        <taxon>Solanoideae</taxon>
        <taxon>Solaneae</taxon>
        <taxon>Solanum</taxon>
    </lineage>
</organism>
<reference evidence="2 3" key="1">
    <citation type="submission" date="2023-10" db="EMBL/GenBank/DDBJ databases">
        <title>Genome-Wide Identification Analysis in wild type Solanum Pinnatisectum Reveals Some Genes Defensing Phytophthora Infestans.</title>
        <authorList>
            <person name="Sun C."/>
        </authorList>
    </citation>
    <scope>NUCLEOTIDE SEQUENCE [LARGE SCALE GENOMIC DNA]</scope>
    <source>
        <strain evidence="2">LQN</strain>
        <tissue evidence="2">Leaf</tissue>
    </source>
</reference>
<gene>
    <name evidence="2" type="ORF">R3W88_027439</name>
</gene>
<name>A0AAV9LG06_9SOLN</name>
<evidence type="ECO:0008006" key="4">
    <source>
        <dbReference type="Google" id="ProtNLM"/>
    </source>
</evidence>
<feature type="compositionally biased region" description="Basic and acidic residues" evidence="1">
    <location>
        <begin position="82"/>
        <end position="100"/>
    </location>
</feature>
<protein>
    <recommendedName>
        <fullName evidence="4">Gag-pro-like protein</fullName>
    </recommendedName>
</protein>
<evidence type="ECO:0000313" key="3">
    <source>
        <dbReference type="Proteomes" id="UP001311915"/>
    </source>
</evidence>
<feature type="region of interest" description="Disordered" evidence="1">
    <location>
        <begin position="78"/>
        <end position="100"/>
    </location>
</feature>
<keyword evidence="3" id="KW-1185">Reference proteome</keyword>
<dbReference type="CDD" id="cd00303">
    <property type="entry name" value="retropepsin_like"/>
    <property type="match status" value="1"/>
</dbReference>
<evidence type="ECO:0000256" key="1">
    <source>
        <dbReference type="SAM" id="MobiDB-lite"/>
    </source>
</evidence>
<dbReference type="EMBL" id="JAWPEI010000006">
    <property type="protein sequence ID" value="KAK4724660.1"/>
    <property type="molecule type" value="Genomic_DNA"/>
</dbReference>
<accession>A0AAV9LG06</accession>
<dbReference type="PANTHER" id="PTHR33067:SF39">
    <property type="entry name" value="TRANSCRIPTION FACTOR INTERACTOR AND REGULATOR CCHC(ZN) FAMILY"/>
    <property type="match status" value="1"/>
</dbReference>
<sequence>MSMEEMLKKIMANQPQLAADARNDQLAIQNLEKRFGQLASAQNSRPQGGFPGNTDPNSKQVNAVGTCSGLQLEELAPKKRKTDAVNKESEPKKGEVVVQEERVQPIVKPPPPFPQKFKKQKEDECFGKFLSLLKQVHINLPLVDVFQGIPRYAKYMKEIVANKRRLTEYETVALTEECSSIIQNKLPTKLKDPGSFMVQITIGQSIHAQELCDLGASMNLMPTFLYKKLGLGSRKPTTIILPLADISVARPEGVVEDVLVQVGSLIFPVDFVVLNFEPDPEVSFILGRPFLATGRVMIDVATG</sequence>
<dbReference type="Gene3D" id="2.40.70.10">
    <property type="entry name" value="Acid Proteases"/>
    <property type="match status" value="1"/>
</dbReference>
<dbReference type="Proteomes" id="UP001311915">
    <property type="component" value="Unassembled WGS sequence"/>
</dbReference>
<comment type="caution">
    <text evidence="2">The sequence shown here is derived from an EMBL/GenBank/DDBJ whole genome shotgun (WGS) entry which is preliminary data.</text>
</comment>
<feature type="region of interest" description="Disordered" evidence="1">
    <location>
        <begin position="37"/>
        <end position="62"/>
    </location>
</feature>
<dbReference type="PANTHER" id="PTHR33067">
    <property type="entry name" value="RNA-DIRECTED DNA POLYMERASE-RELATED"/>
    <property type="match status" value="1"/>
</dbReference>
<proteinExistence type="predicted"/>
<dbReference type="InterPro" id="IPR021109">
    <property type="entry name" value="Peptidase_aspartic_dom_sf"/>
</dbReference>
<dbReference type="AlphaFoldDB" id="A0AAV9LG06"/>
<evidence type="ECO:0000313" key="2">
    <source>
        <dbReference type="EMBL" id="KAK4724660.1"/>
    </source>
</evidence>